<reference evidence="1" key="1">
    <citation type="submission" date="2020-05" db="EMBL/GenBank/DDBJ databases">
        <title>Large-scale comparative analyses of tick genomes elucidate their genetic diversity and vector capacities.</title>
        <authorList>
            <person name="Jia N."/>
            <person name="Wang J."/>
            <person name="Shi W."/>
            <person name="Du L."/>
            <person name="Sun Y."/>
            <person name="Zhan W."/>
            <person name="Jiang J."/>
            <person name="Wang Q."/>
            <person name="Zhang B."/>
            <person name="Ji P."/>
            <person name="Sakyi L.B."/>
            <person name="Cui X."/>
            <person name="Yuan T."/>
            <person name="Jiang B."/>
            <person name="Yang W."/>
            <person name="Lam T.T.-Y."/>
            <person name="Chang Q."/>
            <person name="Ding S."/>
            <person name="Wang X."/>
            <person name="Zhu J."/>
            <person name="Ruan X."/>
            <person name="Zhao L."/>
            <person name="Wei J."/>
            <person name="Que T."/>
            <person name="Du C."/>
            <person name="Cheng J."/>
            <person name="Dai P."/>
            <person name="Han X."/>
            <person name="Huang E."/>
            <person name="Gao Y."/>
            <person name="Liu J."/>
            <person name="Shao H."/>
            <person name="Ye R."/>
            <person name="Li L."/>
            <person name="Wei W."/>
            <person name="Wang X."/>
            <person name="Wang C."/>
            <person name="Yang T."/>
            <person name="Huo Q."/>
            <person name="Li W."/>
            <person name="Guo W."/>
            <person name="Chen H."/>
            <person name="Zhou L."/>
            <person name="Ni X."/>
            <person name="Tian J."/>
            <person name="Zhou Y."/>
            <person name="Sheng Y."/>
            <person name="Liu T."/>
            <person name="Pan Y."/>
            <person name="Xia L."/>
            <person name="Li J."/>
            <person name="Zhao F."/>
            <person name="Cao W."/>
        </authorList>
    </citation>
    <scope>NUCLEOTIDE SEQUENCE</scope>
    <source>
        <strain evidence="1">Dsil-2018</strain>
    </source>
</reference>
<comment type="caution">
    <text evidence="1">The sequence shown here is derived from an EMBL/GenBank/DDBJ whole genome shotgun (WGS) entry which is preliminary data.</text>
</comment>
<accession>A0ACB8CZ81</accession>
<dbReference type="Proteomes" id="UP000821865">
    <property type="component" value="Chromosome 4"/>
</dbReference>
<proteinExistence type="predicted"/>
<organism evidence="1 2">
    <name type="scientific">Dermacentor silvarum</name>
    <name type="common">Tick</name>
    <dbReference type="NCBI Taxonomy" id="543639"/>
    <lineage>
        <taxon>Eukaryota</taxon>
        <taxon>Metazoa</taxon>
        <taxon>Ecdysozoa</taxon>
        <taxon>Arthropoda</taxon>
        <taxon>Chelicerata</taxon>
        <taxon>Arachnida</taxon>
        <taxon>Acari</taxon>
        <taxon>Parasitiformes</taxon>
        <taxon>Ixodida</taxon>
        <taxon>Ixodoidea</taxon>
        <taxon>Ixodidae</taxon>
        <taxon>Rhipicephalinae</taxon>
        <taxon>Dermacentor</taxon>
    </lineage>
</organism>
<evidence type="ECO:0000313" key="2">
    <source>
        <dbReference type="Proteomes" id="UP000821865"/>
    </source>
</evidence>
<protein>
    <submittedName>
        <fullName evidence="1">Uncharacterized protein</fullName>
    </submittedName>
</protein>
<sequence length="635" mass="69272">MNSDTIRGKALSVSLFGGLRSPFIDTMSVDDFGSSLGNGCSGDNKEVFLDELGVFGVEEITPSCLSKLSELCLVYESAPETIASSWIAFSIKKGIHVGDMTVALLDQMEQEVLVKDNSKSSAKTPVSRKTTPRIFTANASSNNYDAGDEILESYGVSKESLKKHQRTPEAPVSKRFVSSSGSPSVVFSPASFSPKCINQSVKYSSRSTSGGVVAHLRNHENPVWMCSSDLDVQVGLAYAGSVCKPDVMYMFEKLKDKAACLCDSASDLAEHYQKEEMDETDVFVNISELILEDSFVTGRVLCDSCGKMNASSLILEGSESSNGQSVKLDVSKLQQYSLFPGQVIVGKGTNPTQKTLVLKELFDGKMLPFSNQSPPLKGPLHMVIAAGPYTTSDTLSFEPLVDFTAYIIKHQPHVCIMMGPFVDSRHELIQKGNLPDTYETIFQNQIDALANALQKTRTQVVLVPSNQDVHHDHVFPTPPFRLGKKYEKIICAPDPCLLDIGGYIVGATSVDILMHLGREEISFSPKLPDRLSRLAKHILTQQSFYPLYPPSEDVNVDLSHLDDSGRLTVTPHLLVLPSDLKGFAKDVDGCICVNPEHLTKGVVGGCFARVMVNPVDQEMYTGSMAAKTTVEVIRI</sequence>
<name>A0ACB8CZ81_DERSI</name>
<dbReference type="EMBL" id="CM023473">
    <property type="protein sequence ID" value="KAH7954520.1"/>
    <property type="molecule type" value="Genomic_DNA"/>
</dbReference>
<keyword evidence="2" id="KW-1185">Reference proteome</keyword>
<gene>
    <name evidence="1" type="ORF">HPB49_019365</name>
</gene>
<evidence type="ECO:0000313" key="1">
    <source>
        <dbReference type="EMBL" id="KAH7954520.1"/>
    </source>
</evidence>